<keyword evidence="1" id="KW-0175">Coiled coil</keyword>
<feature type="coiled-coil region" evidence="1">
    <location>
        <begin position="993"/>
        <end position="1027"/>
    </location>
</feature>
<dbReference type="Proteomes" id="UP000319375">
    <property type="component" value="Unassembled WGS sequence"/>
</dbReference>
<proteinExistence type="predicted"/>
<keyword evidence="3" id="KW-0812">Transmembrane</keyword>
<gene>
    <name evidence="5" type="ORF">FK530_06770</name>
</gene>
<accession>A0A5C5S466</accession>
<reference evidence="5 6" key="1">
    <citation type="submission" date="2019-06" db="EMBL/GenBank/DDBJ databases">
        <title>Tsukamurella conjunctivitidis sp. nov., Tsukamurella assacharolytica sp. nov. and Tsukamurella sputae sp. nov. isolated from patients with conjunctivitis, bacteraemia (lymphoma) and respiratory infection (sputum) in Hong Kong.</title>
        <authorList>
            <person name="Teng J.L.L."/>
            <person name="Lee H.H."/>
            <person name="Fong J.Y.H."/>
            <person name="Fok K.M.N."/>
            <person name="Lau S.K.P."/>
            <person name="Woo P.C.Y."/>
        </authorList>
    </citation>
    <scope>NUCLEOTIDE SEQUENCE [LARGE SCALE GENOMIC DNA]</scope>
    <source>
        <strain evidence="5 6">HKU72</strain>
    </source>
</reference>
<protein>
    <recommendedName>
        <fullName evidence="4">ARB-07466-like C-terminal domain-containing protein</fullName>
    </recommendedName>
</protein>
<dbReference type="InterPro" id="IPR058593">
    <property type="entry name" value="ARB_07466-like_C"/>
</dbReference>
<dbReference type="Pfam" id="PF26571">
    <property type="entry name" value="VldE"/>
    <property type="match status" value="1"/>
</dbReference>
<comment type="caution">
    <text evidence="5">The sequence shown here is derived from an EMBL/GenBank/DDBJ whole genome shotgun (WGS) entry which is preliminary data.</text>
</comment>
<dbReference type="OrthoDB" id="4391734at2"/>
<evidence type="ECO:0000256" key="1">
    <source>
        <dbReference type="SAM" id="Coils"/>
    </source>
</evidence>
<dbReference type="RefSeq" id="WP_146486234.1">
    <property type="nucleotide sequence ID" value="NZ_VIGX01000002.1"/>
</dbReference>
<dbReference type="EMBL" id="VIGX01000002">
    <property type="protein sequence ID" value="TWS30207.1"/>
    <property type="molecule type" value="Genomic_DNA"/>
</dbReference>
<feature type="region of interest" description="Disordered" evidence="2">
    <location>
        <begin position="1164"/>
        <end position="1183"/>
    </location>
</feature>
<feature type="compositionally biased region" description="Low complexity" evidence="2">
    <location>
        <begin position="905"/>
        <end position="932"/>
    </location>
</feature>
<feature type="region of interest" description="Disordered" evidence="2">
    <location>
        <begin position="902"/>
        <end position="932"/>
    </location>
</feature>
<feature type="transmembrane region" description="Helical" evidence="3">
    <location>
        <begin position="550"/>
        <end position="573"/>
    </location>
</feature>
<evidence type="ECO:0000259" key="4">
    <source>
        <dbReference type="Pfam" id="PF26571"/>
    </source>
</evidence>
<sequence>MTSIGYATLQIIPSLDGVSAAVQRSLGSVLPGIGRAAGRSLGEDLAAGVDQAKTKVETASAKIVAANKKVEDQAGKVRVAEQQLQALRDRGVTDAGRLAAAEEKVAAAQRNHTAALGQQENATRDLQVARQRLATARAESANAAQNEGEQTRRFAGAVDTVGQKAGGAIGNLKNLAVAAAGIGSAMEIASASMDMQGATAKMNASLGATGPLAEEYGKTAASLYGKGFGDSMEDVTKAVESVATTFPTLGAEGEVAMDKAAGRALNLAKVFDIDVAEASQTASQLITNGLAKDSTQAMDMLTAAMQRVPAAMRGELPEVLNEYGKHFQTFGLSGEAAMGLIVDMAPQGKIALDKTGDAIKELSIRATDGSKSTTAAFKAIKVDGDAMAKAIASGGPQSQAAMQDIAKGLLSIQDPAERAQQAIALFGTPLEDLGVDKVPQFLTALSGSSKSMTDTAGAADQLGETLNDTAQSKLTALSRGIQTGLIEGLGSAIGFIQDNKQLLGDLGIAAGVAGGALLLMAGPAVLTAIKTMVTSTRLWTAGQWLLNAALSANPIGIVVTAIGALVAGIVIAYRNSETFRDIVAGAWNWIKDAASAVVSWFTDTAWPFLQGVIDNIAGKWQWLVAVAGEVWSGIRDKFTGIVDFVGSLPSKISEKTRNMWDGLKDAFRGALNWIIEKWNSFRIEAKIPDSIPIIGGKGFTLDTPDIPLFAEGGWTGPGGKFDVAGVVHADEFVLSKRARGAIEGTNPGLLDFMNATGKVPGYAEGGRVQTAEGLNPGADYLRTLIMKKWPEITTIGGRRAEDGYGEHSSGNALDIMIPNYATAQGKALGDAVLAFLQKNAAAIDLNGVIWQQASFGYGGSLDSGKPMDSRGSDTQNHMDHLHVILGKGRGSGAAATAIPTGLEGAADTPTTTDTGSGTSPISAAASTTSTSTADYTGLTGDALKTKYDEDTEAAKKEYDSALDALKAKYGIGGGSSDLSDRSRDLAKRKRDLAAQYRADKDAAKGDKDKLKQLADAYTAASNALKDEGDKLADDKDSASSKKTGDKAAYDAAKDDLDAKFKAATDARKKAYEAAKSGSKGSGDSKTGSGSYPTTISGWAGFIGEHFVGGQIKSLLSVFGIPDNPSWMQGLGQLVGGIKVSDKSGKSLFDGSNPLAALTGAVDGKTTTPAKASPSTGTGTDEKTVMPGGALPLVGQQATPAEPASPATQTVSAPAAKYKGGSQPIYDAVYKEFRAAGFTDAMWPDFVNIENNEAAWDPEARNPRSDAYGFAQFLGKGNVDKYLGGQNRNVPVDVQAKGMMQYLKDRYENPTKAWEFWQKNGWYAEGGHTGPGGKYDIAGIVHADEFVLSKWARGSIERKAPGLLDRMNATGQVPGYAEGGRVGFSLDWTDIARRGMDVAMATVQGQTGKKLPAGGQVVYNIAARDTEDAFIRAQRQEKERAAAKLSRF</sequence>
<evidence type="ECO:0000256" key="2">
    <source>
        <dbReference type="SAM" id="MobiDB-lite"/>
    </source>
</evidence>
<feature type="compositionally biased region" description="Polar residues" evidence="2">
    <location>
        <begin position="1164"/>
        <end position="1178"/>
    </location>
</feature>
<keyword evidence="6" id="KW-1185">Reference proteome</keyword>
<name>A0A5C5S466_9ACTN</name>
<keyword evidence="3" id="KW-1133">Transmembrane helix</keyword>
<evidence type="ECO:0000313" key="5">
    <source>
        <dbReference type="EMBL" id="TWS30207.1"/>
    </source>
</evidence>
<feature type="coiled-coil region" evidence="1">
    <location>
        <begin position="49"/>
        <end position="146"/>
    </location>
</feature>
<keyword evidence="3" id="KW-0472">Membrane</keyword>
<feature type="domain" description="ARB-07466-like C-terminal" evidence="4">
    <location>
        <begin position="771"/>
        <end position="878"/>
    </location>
</feature>
<evidence type="ECO:0000313" key="6">
    <source>
        <dbReference type="Proteomes" id="UP000319375"/>
    </source>
</evidence>
<evidence type="ECO:0000256" key="3">
    <source>
        <dbReference type="SAM" id="Phobius"/>
    </source>
</evidence>
<feature type="transmembrane region" description="Helical" evidence="3">
    <location>
        <begin position="506"/>
        <end position="529"/>
    </location>
</feature>
<organism evidence="5 6">
    <name type="scientific">Tsukamurella conjunctivitidis</name>
    <dbReference type="NCBI Taxonomy" id="2592068"/>
    <lineage>
        <taxon>Bacteria</taxon>
        <taxon>Bacillati</taxon>
        <taxon>Actinomycetota</taxon>
        <taxon>Actinomycetes</taxon>
        <taxon>Mycobacteriales</taxon>
        <taxon>Tsukamurellaceae</taxon>
        <taxon>Tsukamurella</taxon>
    </lineage>
</organism>